<keyword evidence="9" id="KW-1185">Reference proteome</keyword>
<dbReference type="AlphaFoldDB" id="A0A5N5SLT4"/>
<evidence type="ECO:0000256" key="5">
    <source>
        <dbReference type="ARBA" id="ARBA00023136"/>
    </source>
</evidence>
<keyword evidence="4 6" id="KW-1133">Transmembrane helix</keyword>
<evidence type="ECO:0000313" key="9">
    <source>
        <dbReference type="Proteomes" id="UP000326759"/>
    </source>
</evidence>
<feature type="transmembrane region" description="Helical" evidence="6">
    <location>
        <begin position="12"/>
        <end position="32"/>
    </location>
</feature>
<name>A0A5N5SLT4_9CRUS</name>
<feature type="transmembrane region" description="Helical" evidence="6">
    <location>
        <begin position="213"/>
        <end position="232"/>
    </location>
</feature>
<dbReference type="SUPFAM" id="SSF48317">
    <property type="entry name" value="Acid phosphatase/Vanadium-dependent haloperoxidase"/>
    <property type="match status" value="1"/>
</dbReference>
<accession>A0A5N5SLT4</accession>
<dbReference type="PANTHER" id="PTHR10165:SF103">
    <property type="entry name" value="PHOSPHOLIPID PHOSPHATASE HOMOLOG 1.2 HOMOLOG"/>
    <property type="match status" value="1"/>
</dbReference>
<dbReference type="Gene3D" id="1.20.144.10">
    <property type="entry name" value="Phosphatidic acid phosphatase type 2/haloperoxidase"/>
    <property type="match status" value="1"/>
</dbReference>
<dbReference type="GO" id="GO:0006644">
    <property type="term" value="P:phospholipid metabolic process"/>
    <property type="evidence" value="ECO:0007669"/>
    <property type="project" value="InterPro"/>
</dbReference>
<feature type="domain" description="Phosphatidic acid phosphatase type 2/haloperoxidase" evidence="7">
    <location>
        <begin position="76"/>
        <end position="228"/>
    </location>
</feature>
<comment type="caution">
    <text evidence="8">The sequence shown here is derived from an EMBL/GenBank/DDBJ whole genome shotgun (WGS) entry which is preliminary data.</text>
</comment>
<proteinExistence type="inferred from homology"/>
<evidence type="ECO:0000259" key="7">
    <source>
        <dbReference type="SMART" id="SM00014"/>
    </source>
</evidence>
<dbReference type="Proteomes" id="UP000326759">
    <property type="component" value="Unassembled WGS sequence"/>
</dbReference>
<dbReference type="GO" id="GO:0008195">
    <property type="term" value="F:phosphatidate phosphatase activity"/>
    <property type="evidence" value="ECO:0007669"/>
    <property type="project" value="TreeGrafter"/>
</dbReference>
<dbReference type="InterPro" id="IPR036938">
    <property type="entry name" value="PAP2/HPO_sf"/>
</dbReference>
<comment type="similarity">
    <text evidence="2">Belongs to the PA-phosphatase related phosphoesterase family.</text>
</comment>
<reference evidence="8 9" key="1">
    <citation type="journal article" date="2019" name="PLoS Biol.">
        <title>Sex chromosomes control vertical transmission of feminizing Wolbachia symbionts in an isopod.</title>
        <authorList>
            <person name="Becking T."/>
            <person name="Chebbi M.A."/>
            <person name="Giraud I."/>
            <person name="Moumen B."/>
            <person name="Laverre T."/>
            <person name="Caubet Y."/>
            <person name="Peccoud J."/>
            <person name="Gilbert C."/>
            <person name="Cordaux R."/>
        </authorList>
    </citation>
    <scope>NUCLEOTIDE SEQUENCE [LARGE SCALE GENOMIC DNA]</scope>
    <source>
        <strain evidence="8">ANa2</strain>
        <tissue evidence="8">Whole body excluding digestive tract and cuticle</tissue>
    </source>
</reference>
<sequence length="262" mass="30086">MPSVNLKLYVKVLTDFILLIIVALPVLIFYLVGVPYQRGFFCDDESIRYPFKPSTVTSGALYAFGTIIPVVAIILVEYFRVREANITTASREKLIKWFWSLYRFIGVFLFGCAVSHLTVDCRSGTDVYVTEDVCTPDTPEDYNLLRESRLSFISGHASFSTYTMFYLIFYLQYRFCKCSFSLIRPVIQYACFGLAVFTTLSRVSDYKHHWSDVLAGFVNGAVFAVFCAFWVAKVHLLKFSYKDQDDIQMCNLGASQNRRQEP</sequence>
<organism evidence="8 9">
    <name type="scientific">Armadillidium nasatum</name>
    <dbReference type="NCBI Taxonomy" id="96803"/>
    <lineage>
        <taxon>Eukaryota</taxon>
        <taxon>Metazoa</taxon>
        <taxon>Ecdysozoa</taxon>
        <taxon>Arthropoda</taxon>
        <taxon>Crustacea</taxon>
        <taxon>Multicrustacea</taxon>
        <taxon>Malacostraca</taxon>
        <taxon>Eumalacostraca</taxon>
        <taxon>Peracarida</taxon>
        <taxon>Isopoda</taxon>
        <taxon>Oniscidea</taxon>
        <taxon>Crinocheta</taxon>
        <taxon>Armadillidiidae</taxon>
        <taxon>Armadillidium</taxon>
    </lineage>
</organism>
<keyword evidence="3 6" id="KW-0812">Transmembrane</keyword>
<dbReference type="InterPro" id="IPR043216">
    <property type="entry name" value="PAP-like"/>
</dbReference>
<feature type="transmembrane region" description="Helical" evidence="6">
    <location>
        <begin position="182"/>
        <end position="201"/>
    </location>
</feature>
<evidence type="ECO:0000313" key="8">
    <source>
        <dbReference type="EMBL" id="KAB7495055.1"/>
    </source>
</evidence>
<evidence type="ECO:0000256" key="3">
    <source>
        <dbReference type="ARBA" id="ARBA00022692"/>
    </source>
</evidence>
<dbReference type="InterPro" id="IPR000326">
    <property type="entry name" value="PAP2/HPO"/>
</dbReference>
<dbReference type="GO" id="GO:0007165">
    <property type="term" value="P:signal transduction"/>
    <property type="evidence" value="ECO:0007669"/>
    <property type="project" value="TreeGrafter"/>
</dbReference>
<feature type="transmembrane region" description="Helical" evidence="6">
    <location>
        <begin position="150"/>
        <end position="170"/>
    </location>
</feature>
<comment type="subcellular location">
    <subcellularLocation>
        <location evidence="1">Membrane</location>
        <topology evidence="1">Multi-pass membrane protein</topology>
    </subcellularLocation>
</comment>
<evidence type="ECO:0000256" key="2">
    <source>
        <dbReference type="ARBA" id="ARBA00008816"/>
    </source>
</evidence>
<gene>
    <name evidence="8" type="primary">Plpp3</name>
    <name evidence="8" type="ORF">Anas_10080</name>
</gene>
<keyword evidence="5 6" id="KW-0472">Membrane</keyword>
<evidence type="ECO:0000256" key="1">
    <source>
        <dbReference type="ARBA" id="ARBA00004141"/>
    </source>
</evidence>
<feature type="transmembrane region" description="Helical" evidence="6">
    <location>
        <begin position="100"/>
        <end position="119"/>
    </location>
</feature>
<feature type="transmembrane region" description="Helical" evidence="6">
    <location>
        <begin position="59"/>
        <end position="79"/>
    </location>
</feature>
<dbReference type="OrthoDB" id="8907274at2759"/>
<evidence type="ECO:0000256" key="6">
    <source>
        <dbReference type="SAM" id="Phobius"/>
    </source>
</evidence>
<dbReference type="SMART" id="SM00014">
    <property type="entry name" value="acidPPc"/>
    <property type="match status" value="1"/>
</dbReference>
<evidence type="ECO:0000256" key="4">
    <source>
        <dbReference type="ARBA" id="ARBA00022989"/>
    </source>
</evidence>
<dbReference type="GO" id="GO:0005886">
    <property type="term" value="C:plasma membrane"/>
    <property type="evidence" value="ECO:0007669"/>
    <property type="project" value="TreeGrafter"/>
</dbReference>
<dbReference type="EMBL" id="SEYY01023144">
    <property type="protein sequence ID" value="KAB7495055.1"/>
    <property type="molecule type" value="Genomic_DNA"/>
</dbReference>
<protein>
    <submittedName>
        <fullName evidence="8">Phospholipid phosphatase 3</fullName>
    </submittedName>
</protein>
<dbReference type="GO" id="GO:0046839">
    <property type="term" value="P:phospholipid dephosphorylation"/>
    <property type="evidence" value="ECO:0007669"/>
    <property type="project" value="TreeGrafter"/>
</dbReference>
<dbReference type="PANTHER" id="PTHR10165">
    <property type="entry name" value="LIPID PHOSPHATE PHOSPHATASE"/>
    <property type="match status" value="1"/>
</dbReference>
<dbReference type="Pfam" id="PF01569">
    <property type="entry name" value="PAP2"/>
    <property type="match status" value="1"/>
</dbReference>